<dbReference type="OrthoDB" id="6424117at2759"/>
<name>A0A8X6FX37_TRICU</name>
<evidence type="ECO:0000313" key="1">
    <source>
        <dbReference type="EMBL" id="GFQ91192.1"/>
    </source>
</evidence>
<comment type="caution">
    <text evidence="1">The sequence shown here is derived from an EMBL/GenBank/DDBJ whole genome shotgun (WGS) entry which is preliminary data.</text>
</comment>
<sequence length="104" mass="11957">MFAEISLAHKIHSKPHDDCGENSTYGAYSPCRLRCDNYNDPPRGVLHLLYQDVCAMKVIYLQIRVLIPYDALNRKIAQSELSDTGIRIKKQETQVYFVSAYFIS</sequence>
<protein>
    <submittedName>
        <fullName evidence="1">Uncharacterized protein</fullName>
    </submittedName>
</protein>
<dbReference type="EMBL" id="BMAO01013829">
    <property type="protein sequence ID" value="GFQ91192.1"/>
    <property type="molecule type" value="Genomic_DNA"/>
</dbReference>
<organism evidence="1 2">
    <name type="scientific">Trichonephila clavata</name>
    <name type="common">Joro spider</name>
    <name type="synonym">Nephila clavata</name>
    <dbReference type="NCBI Taxonomy" id="2740835"/>
    <lineage>
        <taxon>Eukaryota</taxon>
        <taxon>Metazoa</taxon>
        <taxon>Ecdysozoa</taxon>
        <taxon>Arthropoda</taxon>
        <taxon>Chelicerata</taxon>
        <taxon>Arachnida</taxon>
        <taxon>Araneae</taxon>
        <taxon>Araneomorphae</taxon>
        <taxon>Entelegynae</taxon>
        <taxon>Araneoidea</taxon>
        <taxon>Nephilidae</taxon>
        <taxon>Trichonephila</taxon>
    </lineage>
</organism>
<dbReference type="SUPFAM" id="SSF100895">
    <property type="entry name" value="Kazal-type serine protease inhibitors"/>
    <property type="match status" value="1"/>
</dbReference>
<dbReference type="Proteomes" id="UP000887116">
    <property type="component" value="Unassembled WGS sequence"/>
</dbReference>
<reference evidence="1" key="1">
    <citation type="submission" date="2020-07" db="EMBL/GenBank/DDBJ databases">
        <title>Multicomponent nature underlies the extraordinary mechanical properties of spider dragline silk.</title>
        <authorList>
            <person name="Kono N."/>
            <person name="Nakamura H."/>
            <person name="Mori M."/>
            <person name="Yoshida Y."/>
            <person name="Ohtoshi R."/>
            <person name="Malay A.D."/>
            <person name="Moran D.A.P."/>
            <person name="Tomita M."/>
            <person name="Numata K."/>
            <person name="Arakawa K."/>
        </authorList>
    </citation>
    <scope>NUCLEOTIDE SEQUENCE</scope>
</reference>
<proteinExistence type="predicted"/>
<gene>
    <name evidence="1" type="ORF">TNCT_711801</name>
</gene>
<accession>A0A8X6FX37</accession>
<keyword evidence="2" id="KW-1185">Reference proteome</keyword>
<evidence type="ECO:0000313" key="2">
    <source>
        <dbReference type="Proteomes" id="UP000887116"/>
    </source>
</evidence>
<dbReference type="AlphaFoldDB" id="A0A8X6FX37"/>
<dbReference type="InterPro" id="IPR036058">
    <property type="entry name" value="Kazal_dom_sf"/>
</dbReference>